<proteinExistence type="predicted"/>
<protein>
    <submittedName>
        <fullName evidence="2">Uncharacterized protein</fullName>
    </submittedName>
</protein>
<evidence type="ECO:0000313" key="2">
    <source>
        <dbReference type="EMBL" id="CAI9156921.1"/>
    </source>
</evidence>
<gene>
    <name evidence="2" type="ORF">MRATA1EN1_LOCUS5883</name>
</gene>
<feature type="compositionally biased region" description="Basic and acidic residues" evidence="1">
    <location>
        <begin position="115"/>
        <end position="125"/>
    </location>
</feature>
<reference evidence="2" key="1">
    <citation type="submission" date="2023-04" db="EMBL/GenBank/DDBJ databases">
        <authorList>
            <consortium name="ELIXIR-Norway"/>
        </authorList>
    </citation>
    <scope>NUCLEOTIDE SEQUENCE [LARGE SCALE GENOMIC DNA]</scope>
</reference>
<organism evidence="2 3">
    <name type="scientific">Rangifer tarandus platyrhynchus</name>
    <name type="common">Svalbard reindeer</name>
    <dbReference type="NCBI Taxonomy" id="3082113"/>
    <lineage>
        <taxon>Eukaryota</taxon>
        <taxon>Metazoa</taxon>
        <taxon>Chordata</taxon>
        <taxon>Craniata</taxon>
        <taxon>Vertebrata</taxon>
        <taxon>Euteleostomi</taxon>
        <taxon>Mammalia</taxon>
        <taxon>Eutheria</taxon>
        <taxon>Laurasiatheria</taxon>
        <taxon>Artiodactyla</taxon>
        <taxon>Ruminantia</taxon>
        <taxon>Pecora</taxon>
        <taxon>Cervidae</taxon>
        <taxon>Odocoileinae</taxon>
        <taxon>Rangifer</taxon>
    </lineage>
</organism>
<evidence type="ECO:0000313" key="3">
    <source>
        <dbReference type="Proteomes" id="UP001176941"/>
    </source>
</evidence>
<keyword evidence="3" id="KW-1185">Reference proteome</keyword>
<name>A0ABN8Y8V6_RANTA</name>
<dbReference type="Proteomes" id="UP001176941">
    <property type="component" value="Chromosome 15"/>
</dbReference>
<evidence type="ECO:0000256" key="1">
    <source>
        <dbReference type="SAM" id="MobiDB-lite"/>
    </source>
</evidence>
<feature type="compositionally biased region" description="Basic and acidic residues" evidence="1">
    <location>
        <begin position="137"/>
        <end position="150"/>
    </location>
</feature>
<sequence>MTCGACRFYQGNDEMCFVNVNSSRPDCRLPPRRQAATVSASKLVRTRAWGGGDLMAAQLSAPAPARGPAVLPAHLTLSPSPPPTRCPLVTLLPGAPSRPREGAVLGADASGCSMSERRRQSEEAPPHPLSPEAFPRTQRELRTPLRSLRD</sequence>
<dbReference type="EMBL" id="OX459951">
    <property type="protein sequence ID" value="CAI9156921.1"/>
    <property type="molecule type" value="Genomic_DNA"/>
</dbReference>
<feature type="region of interest" description="Disordered" evidence="1">
    <location>
        <begin position="94"/>
        <end position="150"/>
    </location>
</feature>
<accession>A0ABN8Y8V6</accession>